<gene>
    <name evidence="14" type="ORF">BTO30_06740</name>
</gene>
<comment type="caution">
    <text evidence="14">The sequence shown here is derived from an EMBL/GenBank/DDBJ whole genome shotgun (WGS) entry which is preliminary data.</text>
</comment>
<dbReference type="InterPro" id="IPR011527">
    <property type="entry name" value="ABC1_TM_dom"/>
</dbReference>
<dbReference type="GO" id="GO:0005886">
    <property type="term" value="C:plasma membrane"/>
    <property type="evidence" value="ECO:0007669"/>
    <property type="project" value="UniProtKB-SubCell"/>
</dbReference>
<dbReference type="InterPro" id="IPR027417">
    <property type="entry name" value="P-loop_NTPase"/>
</dbReference>
<dbReference type="EMBL" id="MSDU01000011">
    <property type="protein sequence ID" value="OLN22948.1"/>
    <property type="molecule type" value="Genomic_DNA"/>
</dbReference>
<dbReference type="GO" id="GO:0016887">
    <property type="term" value="F:ATP hydrolysis activity"/>
    <property type="evidence" value="ECO:0007669"/>
    <property type="project" value="InterPro"/>
</dbReference>
<dbReference type="Pfam" id="PF00664">
    <property type="entry name" value="ABC_membrane"/>
    <property type="match status" value="1"/>
</dbReference>
<keyword evidence="5 11" id="KW-0812">Transmembrane</keyword>
<dbReference type="InterPro" id="IPR003593">
    <property type="entry name" value="AAA+_ATPase"/>
</dbReference>
<evidence type="ECO:0000256" key="9">
    <source>
        <dbReference type="ARBA" id="ARBA00023136"/>
    </source>
</evidence>
<comment type="similarity">
    <text evidence="2">Belongs to the ABC transporter superfamily.</text>
</comment>
<dbReference type="FunFam" id="1.20.1560.10:FF:000011">
    <property type="entry name" value="Multidrug ABC transporter ATP-binding protein"/>
    <property type="match status" value="1"/>
</dbReference>
<evidence type="ECO:0000256" key="3">
    <source>
        <dbReference type="ARBA" id="ARBA00022448"/>
    </source>
</evidence>
<dbReference type="Proteomes" id="UP000185568">
    <property type="component" value="Unassembled WGS sequence"/>
</dbReference>
<evidence type="ECO:0000256" key="8">
    <source>
        <dbReference type="ARBA" id="ARBA00022989"/>
    </source>
</evidence>
<evidence type="ECO:0000256" key="4">
    <source>
        <dbReference type="ARBA" id="ARBA00022475"/>
    </source>
</evidence>
<evidence type="ECO:0000259" key="12">
    <source>
        <dbReference type="PROSITE" id="PS50893"/>
    </source>
</evidence>
<evidence type="ECO:0000256" key="11">
    <source>
        <dbReference type="SAM" id="Phobius"/>
    </source>
</evidence>
<organism evidence="14 15">
    <name type="scientific">Domibacillus antri</name>
    <dbReference type="NCBI Taxonomy" id="1714264"/>
    <lineage>
        <taxon>Bacteria</taxon>
        <taxon>Bacillati</taxon>
        <taxon>Bacillota</taxon>
        <taxon>Bacilli</taxon>
        <taxon>Bacillales</taxon>
        <taxon>Bacillaceae</taxon>
        <taxon>Domibacillus</taxon>
    </lineage>
</organism>
<dbReference type="InterPro" id="IPR036640">
    <property type="entry name" value="ABC1_TM_sf"/>
</dbReference>
<dbReference type="SUPFAM" id="SSF52540">
    <property type="entry name" value="P-loop containing nucleoside triphosphate hydrolases"/>
    <property type="match status" value="1"/>
</dbReference>
<dbReference type="PROSITE" id="PS50893">
    <property type="entry name" value="ABC_TRANSPORTER_2"/>
    <property type="match status" value="1"/>
</dbReference>
<feature type="region of interest" description="Disordered" evidence="10">
    <location>
        <begin position="1"/>
        <end position="29"/>
    </location>
</feature>
<dbReference type="AlphaFoldDB" id="A0A1Q8Q6H0"/>
<sequence length="595" mass="65593">MDYINTSWSRREERKRRMNRHGANPKPKPKIANMSGTLKRIAAYLLKRKGKLILTLVMVALSSVLALAGPLLTGIAIDDYISTGDGRGLLWLLGGLALVYVSYSAVMFLQNYWMADIAQKTVYELRDDLFRHFHRLPVAFFDKRRHGELMSRVTNDIDNISSTLNSTIIQVASGVLTLIGSIAVMLYLSPILTLVTLLIIPLMFGGMKWITSRTGPKFKEQQRHLGDLNGFIEEAISSRHIVKMFSREDEMIGEFMEKNERLREAGYLAQAYSGFIPKLMNVLNNTSFAMIALAGGVLALNGHASVGTIVIFTEYARQFTRPLNDLANQYNTLLSAVAGAERVFDIMDTDESVDGQSGTHHDLLGEVAFQSVSFSYEKGKETLSGVSFSVSKGDMIALIGPTGSGKTTIMNLLARFYEPDSGAILFDGVDSREISGASLRRQMGFVLQDTVLFEETVMENIRYGRLEATDEEVIEAARLANAHSFIMKMPAGYAAKLSQDGSGISQGQRQLIAIARAILADPVILVLDEATSSIDTITELHIQEALGRLMEGRTSFVIAHRLNTISRADQVIALRDGKIEAIGTYTEVVGVEIAE</sequence>
<dbReference type="PANTHER" id="PTHR43394">
    <property type="entry name" value="ATP-DEPENDENT PERMEASE MDL1, MITOCHONDRIAL"/>
    <property type="match status" value="1"/>
</dbReference>
<keyword evidence="6" id="KW-0547">Nucleotide-binding</keyword>
<keyword evidence="8 11" id="KW-1133">Transmembrane helix</keyword>
<dbReference type="Gene3D" id="1.20.1560.10">
    <property type="entry name" value="ABC transporter type 1, transmembrane domain"/>
    <property type="match status" value="1"/>
</dbReference>
<evidence type="ECO:0000256" key="6">
    <source>
        <dbReference type="ARBA" id="ARBA00022741"/>
    </source>
</evidence>
<dbReference type="STRING" id="1714264.BTO30_06740"/>
<feature type="transmembrane region" description="Helical" evidence="11">
    <location>
        <begin position="52"/>
        <end position="77"/>
    </location>
</feature>
<feature type="domain" description="ABC transmembrane type-1" evidence="13">
    <location>
        <begin position="53"/>
        <end position="335"/>
    </location>
</feature>
<dbReference type="GO" id="GO:0015421">
    <property type="term" value="F:ABC-type oligopeptide transporter activity"/>
    <property type="evidence" value="ECO:0007669"/>
    <property type="project" value="TreeGrafter"/>
</dbReference>
<dbReference type="PANTHER" id="PTHR43394:SF1">
    <property type="entry name" value="ATP-BINDING CASSETTE SUB-FAMILY B MEMBER 10, MITOCHONDRIAL"/>
    <property type="match status" value="1"/>
</dbReference>
<evidence type="ECO:0000313" key="15">
    <source>
        <dbReference type="Proteomes" id="UP000185568"/>
    </source>
</evidence>
<comment type="subcellular location">
    <subcellularLocation>
        <location evidence="1">Cell membrane</location>
        <topology evidence="1">Multi-pass membrane protein</topology>
    </subcellularLocation>
</comment>
<keyword evidence="9 11" id="KW-0472">Membrane</keyword>
<protein>
    <submittedName>
        <fullName evidence="14">Multidrug ABC transporter ATP-binding protein</fullName>
    </submittedName>
</protein>
<dbReference type="CDD" id="cd03254">
    <property type="entry name" value="ABCC_Glucan_exporter_like"/>
    <property type="match status" value="1"/>
</dbReference>
<evidence type="ECO:0000256" key="7">
    <source>
        <dbReference type="ARBA" id="ARBA00022840"/>
    </source>
</evidence>
<dbReference type="Pfam" id="PF00005">
    <property type="entry name" value="ABC_tran"/>
    <property type="match status" value="1"/>
</dbReference>
<keyword evidence="4" id="KW-1003">Cell membrane</keyword>
<dbReference type="Gene3D" id="3.40.50.300">
    <property type="entry name" value="P-loop containing nucleotide triphosphate hydrolases"/>
    <property type="match status" value="1"/>
</dbReference>
<accession>A0A1Q8Q6H0</accession>
<dbReference type="SMART" id="SM00382">
    <property type="entry name" value="AAA"/>
    <property type="match status" value="1"/>
</dbReference>
<evidence type="ECO:0000256" key="5">
    <source>
        <dbReference type="ARBA" id="ARBA00022692"/>
    </source>
</evidence>
<dbReference type="FunFam" id="3.40.50.300:FF:000218">
    <property type="entry name" value="Multidrug ABC transporter ATP-binding protein"/>
    <property type="match status" value="1"/>
</dbReference>
<dbReference type="InterPro" id="IPR017871">
    <property type="entry name" value="ABC_transporter-like_CS"/>
</dbReference>
<dbReference type="CDD" id="cd18547">
    <property type="entry name" value="ABC_6TM_Tm288_like"/>
    <property type="match status" value="1"/>
</dbReference>
<evidence type="ECO:0000259" key="13">
    <source>
        <dbReference type="PROSITE" id="PS50929"/>
    </source>
</evidence>
<dbReference type="SUPFAM" id="SSF90123">
    <property type="entry name" value="ABC transporter transmembrane region"/>
    <property type="match status" value="1"/>
</dbReference>
<evidence type="ECO:0000256" key="10">
    <source>
        <dbReference type="SAM" id="MobiDB-lite"/>
    </source>
</evidence>
<keyword evidence="3" id="KW-0813">Transport</keyword>
<keyword evidence="15" id="KW-1185">Reference proteome</keyword>
<dbReference type="InterPro" id="IPR039421">
    <property type="entry name" value="Type_1_exporter"/>
</dbReference>
<dbReference type="InterPro" id="IPR003439">
    <property type="entry name" value="ABC_transporter-like_ATP-bd"/>
</dbReference>
<feature type="domain" description="ABC transporter" evidence="12">
    <location>
        <begin position="367"/>
        <end position="593"/>
    </location>
</feature>
<evidence type="ECO:0000256" key="2">
    <source>
        <dbReference type="ARBA" id="ARBA00005417"/>
    </source>
</evidence>
<dbReference type="PROSITE" id="PS00211">
    <property type="entry name" value="ABC_TRANSPORTER_1"/>
    <property type="match status" value="1"/>
</dbReference>
<keyword evidence="7 14" id="KW-0067">ATP-binding</keyword>
<evidence type="ECO:0000313" key="14">
    <source>
        <dbReference type="EMBL" id="OLN22948.1"/>
    </source>
</evidence>
<evidence type="ECO:0000256" key="1">
    <source>
        <dbReference type="ARBA" id="ARBA00004651"/>
    </source>
</evidence>
<dbReference type="PROSITE" id="PS50929">
    <property type="entry name" value="ABC_TM1F"/>
    <property type="match status" value="1"/>
</dbReference>
<feature type="transmembrane region" description="Helical" evidence="11">
    <location>
        <begin position="89"/>
        <end position="109"/>
    </location>
</feature>
<reference evidence="14 15" key="1">
    <citation type="submission" date="2016-12" db="EMBL/GenBank/DDBJ databases">
        <title>Domibacillus antri genome sequencing.</title>
        <authorList>
            <person name="Verma A."/>
            <person name="Krishnamurthi S."/>
        </authorList>
    </citation>
    <scope>NUCLEOTIDE SEQUENCE [LARGE SCALE GENOMIC DNA]</scope>
    <source>
        <strain evidence="14 15">XD80</strain>
    </source>
</reference>
<name>A0A1Q8Q6H0_9BACI</name>
<proteinExistence type="inferred from homology"/>
<dbReference type="GO" id="GO:0005524">
    <property type="term" value="F:ATP binding"/>
    <property type="evidence" value="ECO:0007669"/>
    <property type="project" value="UniProtKB-KW"/>
</dbReference>